<evidence type="ECO:0000256" key="7">
    <source>
        <dbReference type="ARBA" id="ARBA00047552"/>
    </source>
</evidence>
<dbReference type="InterPro" id="IPR009080">
    <property type="entry name" value="tRNAsynth_Ia_anticodon-bd"/>
</dbReference>
<dbReference type="PANTHER" id="PTHR11946">
    <property type="entry name" value="VALYL-TRNA SYNTHETASES"/>
    <property type="match status" value="1"/>
</dbReference>
<protein>
    <recommendedName>
        <fullName evidence="1 8">Valine--tRNA ligase</fullName>
        <ecNumber evidence="1 8">6.1.1.9</ecNumber>
    </recommendedName>
</protein>
<organism evidence="11 12">
    <name type="scientific">Candidatus Taylorbacteria bacterium RIFCSPHIGHO2_02_FULL_43_32b</name>
    <dbReference type="NCBI Taxonomy" id="1802306"/>
    <lineage>
        <taxon>Bacteria</taxon>
        <taxon>Candidatus Tayloriibacteriota</taxon>
    </lineage>
</organism>
<dbReference type="Pfam" id="PF00133">
    <property type="entry name" value="tRNA-synt_1"/>
    <property type="match status" value="1"/>
</dbReference>
<dbReference type="STRING" id="1802306.A3C72_00440"/>
<name>A0A1G2MKA9_9BACT</name>
<evidence type="ECO:0000313" key="12">
    <source>
        <dbReference type="Proteomes" id="UP000177130"/>
    </source>
</evidence>
<dbReference type="SUPFAM" id="SSF47323">
    <property type="entry name" value="Anticodon-binding domain of a subclass of class I aminoacyl-tRNA synthetases"/>
    <property type="match status" value="1"/>
</dbReference>
<dbReference type="SUPFAM" id="SSF52374">
    <property type="entry name" value="Nucleotidylyl transferase"/>
    <property type="match status" value="1"/>
</dbReference>
<comment type="catalytic activity">
    <reaction evidence="7">
        <text>tRNA(Val) + L-valine + ATP = L-valyl-tRNA(Val) + AMP + diphosphate</text>
        <dbReference type="Rhea" id="RHEA:10704"/>
        <dbReference type="Rhea" id="RHEA-COMP:9672"/>
        <dbReference type="Rhea" id="RHEA-COMP:9708"/>
        <dbReference type="ChEBI" id="CHEBI:30616"/>
        <dbReference type="ChEBI" id="CHEBI:33019"/>
        <dbReference type="ChEBI" id="CHEBI:57762"/>
        <dbReference type="ChEBI" id="CHEBI:78442"/>
        <dbReference type="ChEBI" id="CHEBI:78537"/>
        <dbReference type="ChEBI" id="CHEBI:456215"/>
        <dbReference type="EC" id="6.1.1.9"/>
    </reaction>
</comment>
<evidence type="ECO:0000313" key="11">
    <source>
        <dbReference type="EMBL" id="OHA23422.1"/>
    </source>
</evidence>
<evidence type="ECO:0000256" key="6">
    <source>
        <dbReference type="ARBA" id="ARBA00023146"/>
    </source>
</evidence>
<evidence type="ECO:0000256" key="3">
    <source>
        <dbReference type="ARBA" id="ARBA00022741"/>
    </source>
</evidence>
<keyword evidence="6" id="KW-0030">Aminoacyl-tRNA synthetase</keyword>
<evidence type="ECO:0000256" key="8">
    <source>
        <dbReference type="NCBIfam" id="TIGR00422"/>
    </source>
</evidence>
<keyword evidence="5" id="KW-0648">Protein biosynthesis</keyword>
<dbReference type="SUPFAM" id="SSF50677">
    <property type="entry name" value="ValRS/IleRS/LeuRS editing domain"/>
    <property type="match status" value="1"/>
</dbReference>
<dbReference type="EMBL" id="MHRK01000034">
    <property type="protein sequence ID" value="OHA23422.1"/>
    <property type="molecule type" value="Genomic_DNA"/>
</dbReference>
<evidence type="ECO:0000256" key="4">
    <source>
        <dbReference type="ARBA" id="ARBA00022840"/>
    </source>
</evidence>
<dbReference type="AlphaFoldDB" id="A0A1G2MKA9"/>
<dbReference type="InterPro" id="IPR002303">
    <property type="entry name" value="Valyl-tRNA_ligase"/>
</dbReference>
<dbReference type="InterPro" id="IPR033705">
    <property type="entry name" value="Anticodon_Ia_Val"/>
</dbReference>
<evidence type="ECO:0000256" key="2">
    <source>
        <dbReference type="ARBA" id="ARBA00022598"/>
    </source>
</evidence>
<reference evidence="11 12" key="1">
    <citation type="journal article" date="2016" name="Nat. Commun.">
        <title>Thousands of microbial genomes shed light on interconnected biogeochemical processes in an aquifer system.</title>
        <authorList>
            <person name="Anantharaman K."/>
            <person name="Brown C.T."/>
            <person name="Hug L.A."/>
            <person name="Sharon I."/>
            <person name="Castelle C.J."/>
            <person name="Probst A.J."/>
            <person name="Thomas B.C."/>
            <person name="Singh A."/>
            <person name="Wilkins M.J."/>
            <person name="Karaoz U."/>
            <person name="Brodie E.L."/>
            <person name="Williams K.H."/>
            <person name="Hubbard S.S."/>
            <person name="Banfield J.F."/>
        </authorList>
    </citation>
    <scope>NUCLEOTIDE SEQUENCE [LARGE SCALE GENOMIC DNA]</scope>
</reference>
<dbReference type="InterPro" id="IPR002300">
    <property type="entry name" value="aa-tRNA-synth_Ia"/>
</dbReference>
<dbReference type="Pfam" id="PF08264">
    <property type="entry name" value="Anticodon_1"/>
    <property type="match status" value="1"/>
</dbReference>
<keyword evidence="3" id="KW-0547">Nucleotide-binding</keyword>
<gene>
    <name evidence="11" type="ORF">A3C72_00440</name>
</gene>
<dbReference type="GO" id="GO:0002161">
    <property type="term" value="F:aminoacyl-tRNA deacylase activity"/>
    <property type="evidence" value="ECO:0007669"/>
    <property type="project" value="InterPro"/>
</dbReference>
<dbReference type="EC" id="6.1.1.9" evidence="1 8"/>
<evidence type="ECO:0000256" key="5">
    <source>
        <dbReference type="ARBA" id="ARBA00022917"/>
    </source>
</evidence>
<evidence type="ECO:0000256" key="1">
    <source>
        <dbReference type="ARBA" id="ARBA00013169"/>
    </source>
</evidence>
<dbReference type="Gene3D" id="3.40.50.620">
    <property type="entry name" value="HUPs"/>
    <property type="match status" value="2"/>
</dbReference>
<accession>A0A1G2MKA9</accession>
<feature type="domain" description="Methionyl/Valyl/Leucyl/Isoleucyl-tRNA synthetase anticodon-binding" evidence="10">
    <location>
        <begin position="611"/>
        <end position="714"/>
    </location>
</feature>
<dbReference type="NCBIfam" id="NF004349">
    <property type="entry name" value="PRK05729.1"/>
    <property type="match status" value="1"/>
</dbReference>
<dbReference type="Proteomes" id="UP000177130">
    <property type="component" value="Unassembled WGS sequence"/>
</dbReference>
<keyword evidence="2 11" id="KW-0436">Ligase</keyword>
<dbReference type="InterPro" id="IPR013155">
    <property type="entry name" value="M/V/L/I-tRNA-synth_anticd-bd"/>
</dbReference>
<dbReference type="GO" id="GO:0004832">
    <property type="term" value="F:valine-tRNA ligase activity"/>
    <property type="evidence" value="ECO:0007669"/>
    <property type="project" value="UniProtKB-UniRule"/>
</dbReference>
<dbReference type="GO" id="GO:0005829">
    <property type="term" value="C:cytosol"/>
    <property type="evidence" value="ECO:0007669"/>
    <property type="project" value="TreeGrafter"/>
</dbReference>
<dbReference type="PANTHER" id="PTHR11946:SF93">
    <property type="entry name" value="VALINE--TRNA LIGASE, CHLOROPLASTIC_MITOCHONDRIAL 2"/>
    <property type="match status" value="1"/>
</dbReference>
<evidence type="ECO:0000259" key="10">
    <source>
        <dbReference type="Pfam" id="PF08264"/>
    </source>
</evidence>
<evidence type="ECO:0000259" key="9">
    <source>
        <dbReference type="Pfam" id="PF00133"/>
    </source>
</evidence>
<dbReference type="NCBIfam" id="TIGR00422">
    <property type="entry name" value="valS"/>
    <property type="match status" value="1"/>
</dbReference>
<dbReference type="InterPro" id="IPR009008">
    <property type="entry name" value="Val/Leu/Ile-tRNA-synth_edit"/>
</dbReference>
<feature type="domain" description="Aminoacyl-tRNA synthetase class Ia" evidence="9">
    <location>
        <begin position="18"/>
        <end position="559"/>
    </location>
</feature>
<comment type="caution">
    <text evidence="11">The sequence shown here is derived from an EMBL/GenBank/DDBJ whole genome shotgun (WGS) entry which is preliminary data.</text>
</comment>
<dbReference type="CDD" id="cd07962">
    <property type="entry name" value="Anticodon_Ia_Val"/>
    <property type="match status" value="1"/>
</dbReference>
<dbReference type="CDD" id="cd00817">
    <property type="entry name" value="ValRS_core"/>
    <property type="match status" value="1"/>
</dbReference>
<dbReference type="InterPro" id="IPR014729">
    <property type="entry name" value="Rossmann-like_a/b/a_fold"/>
</dbReference>
<dbReference type="GO" id="GO:0006438">
    <property type="term" value="P:valyl-tRNA aminoacylation"/>
    <property type="evidence" value="ECO:0007669"/>
    <property type="project" value="UniProtKB-UniRule"/>
</dbReference>
<dbReference type="PRINTS" id="PR00986">
    <property type="entry name" value="TRNASYNTHVAL"/>
</dbReference>
<dbReference type="GO" id="GO:0005524">
    <property type="term" value="F:ATP binding"/>
    <property type="evidence" value="ECO:0007669"/>
    <property type="project" value="UniProtKB-KW"/>
</dbReference>
<proteinExistence type="predicted"/>
<sequence>MNEKFLKPYNPKETESRIYEMWEKSGFFNPDNLPAERFPLGAKPFCLIMPPTNANGSLHAGHGLVMTIEDIIVRYKRLRGYKTLWLPGLDHAGFETQVVYEKQLEKEGRSRFEMEPNKLYEEILDFTLNNSKNIKSQIRKMGASCDWSREKFTLDPEIIKTVYGTFEQLSKDGLLYRGNRIVSWCPRHQTSFSDLEIKDEERVEPYYFLKYGPFTISTSRPETKFGDKYVVMHPNDKRYANYKDGQKIDLEWINGPITATIVKDESVDMEFGTGVMTITPWHDAIDFGIAERHNLDKEQIIDDRGKLLPVAGEFAGMHITKARPLIIQKLEQKGLVEKIDQNYKHVVHTCYKCGTLIEPQIKEQWFIKMKPLAQKALEKIANGEIVYIPDHYKKITEHWLENIMDWNISRQIVWGIPIPAKICDQCGHGMVDLNDEVKKCQKCDGPVHKDKDTFDTWFSSGQWPFASLGYGYSDDFKTYYPTDVMETAGEIIFFWVSRMIMLGLYRTGKIPFKTVYLHGLVQDAKGRKMSKSKGNVINPLDLTEKYGTDAFRIGMVIGNTPGTSLALSEDKIRAYKNFANKIWNISRFVLTNTEAIAYDDKFEKFTENDLALIKERDDIIIDVTKDMDNFRFYIAAEKLYHYVWHTFADKILEESKNVISLGQSEEKLSRQQFLLGTLEKILICLHPFMPFVTEEIWQLLGKSQLLMIEKWPTDGNTQNE</sequence>
<dbReference type="Gene3D" id="1.10.730.10">
    <property type="entry name" value="Isoleucyl-tRNA Synthetase, Domain 1"/>
    <property type="match status" value="1"/>
</dbReference>
<keyword evidence="4" id="KW-0067">ATP-binding</keyword>